<name>F8EUF8_ZYMMT</name>
<dbReference type="STRING" id="579138.Zymop_0271"/>
<evidence type="ECO:0000256" key="1">
    <source>
        <dbReference type="ARBA" id="ARBA00004651"/>
    </source>
</evidence>
<feature type="transmembrane region" description="Helical" evidence="9">
    <location>
        <begin position="14"/>
        <end position="38"/>
    </location>
</feature>
<evidence type="ECO:0000256" key="8">
    <source>
        <dbReference type="ARBA" id="ARBA00034708"/>
    </source>
</evidence>
<feature type="transmembrane region" description="Helical" evidence="9">
    <location>
        <begin position="50"/>
        <end position="72"/>
    </location>
</feature>
<dbReference type="InterPro" id="IPR044669">
    <property type="entry name" value="YneE/VCCN1/2-like"/>
</dbReference>
<accession>F8EUF8</accession>
<evidence type="ECO:0000256" key="6">
    <source>
        <dbReference type="ARBA" id="ARBA00023065"/>
    </source>
</evidence>
<dbReference type="eggNOG" id="COG3781">
    <property type="taxonomic scope" value="Bacteria"/>
</dbReference>
<organism evidence="10 11">
    <name type="scientific">Zymomonas mobilis subsp. pomaceae (strain ATCC 29192 / DSM 22645 / JCM 10191 / CCUG 17912 / NBRC 13757 / NCIMB 11200 / NRRL B-4491 / Barker I)</name>
    <dbReference type="NCBI Taxonomy" id="579138"/>
    <lineage>
        <taxon>Bacteria</taxon>
        <taxon>Pseudomonadati</taxon>
        <taxon>Pseudomonadota</taxon>
        <taxon>Alphaproteobacteria</taxon>
        <taxon>Sphingomonadales</taxon>
        <taxon>Zymomonadaceae</taxon>
        <taxon>Zymomonas</taxon>
    </lineage>
</organism>
<evidence type="ECO:0000313" key="11">
    <source>
        <dbReference type="Proteomes" id="UP000000491"/>
    </source>
</evidence>
<keyword evidence="4 9" id="KW-0812">Transmembrane</keyword>
<feature type="transmembrane region" description="Helical" evidence="9">
    <location>
        <begin position="206"/>
        <end position="223"/>
    </location>
</feature>
<evidence type="ECO:0000256" key="3">
    <source>
        <dbReference type="ARBA" id="ARBA00022475"/>
    </source>
</evidence>
<evidence type="ECO:0000256" key="2">
    <source>
        <dbReference type="ARBA" id="ARBA00022448"/>
    </source>
</evidence>
<dbReference type="HOGENOM" id="CLU_029790_4_0_5"/>
<comment type="subcellular location">
    <subcellularLocation>
        <location evidence="1">Cell membrane</location>
        <topology evidence="1">Multi-pass membrane protein</topology>
    </subcellularLocation>
</comment>
<dbReference type="RefSeq" id="WP_013933573.1">
    <property type="nucleotide sequence ID" value="NC_015709.1"/>
</dbReference>
<dbReference type="GO" id="GO:0005254">
    <property type="term" value="F:chloride channel activity"/>
    <property type="evidence" value="ECO:0007669"/>
    <property type="project" value="InterPro"/>
</dbReference>
<dbReference type="Proteomes" id="UP000000491">
    <property type="component" value="Chromosome"/>
</dbReference>
<keyword evidence="2" id="KW-0813">Transport</keyword>
<keyword evidence="3" id="KW-1003">Cell membrane</keyword>
<proteinExistence type="inferred from homology"/>
<evidence type="ECO:0000256" key="5">
    <source>
        <dbReference type="ARBA" id="ARBA00022989"/>
    </source>
</evidence>
<evidence type="ECO:0000256" key="7">
    <source>
        <dbReference type="ARBA" id="ARBA00023136"/>
    </source>
</evidence>
<reference evidence="10 11" key="1">
    <citation type="journal article" date="2011" name="J. Bacteriol.">
        <title>Genome sequence of the ethanol-producing Zymomonas mobilis subsp. pomaceae lectotype strain ATCC 29192.</title>
        <authorList>
            <person name="Kouvelis V.N."/>
            <person name="Davenport K.W."/>
            <person name="Brettin T.S."/>
            <person name="Bruce D."/>
            <person name="Detter C."/>
            <person name="Han C.S."/>
            <person name="Nolan M."/>
            <person name="Tapia R."/>
            <person name="Damoulaki A."/>
            <person name="Kyrpides N.C."/>
            <person name="Typas M.A."/>
            <person name="Pappas K.M."/>
        </authorList>
    </citation>
    <scope>NUCLEOTIDE SEQUENCE [LARGE SCALE GENOMIC DNA]</scope>
    <source>
        <strain evidence="11">ATCC 29192 / DSM 22645 / JCM 10191 / CCUG 17912 / NBRC 13757 / NCIMB 11200 / NRRL B-4491 / Barker I</strain>
    </source>
</reference>
<evidence type="ECO:0000256" key="4">
    <source>
        <dbReference type="ARBA" id="ARBA00022692"/>
    </source>
</evidence>
<dbReference type="EMBL" id="CP002865">
    <property type="protein sequence ID" value="AEI37174.1"/>
    <property type="molecule type" value="Genomic_DNA"/>
</dbReference>
<feature type="transmembrane region" description="Helical" evidence="9">
    <location>
        <begin position="229"/>
        <end position="247"/>
    </location>
</feature>
<dbReference type="PANTHER" id="PTHR33281:SF19">
    <property type="entry name" value="VOLTAGE-DEPENDENT ANION CHANNEL-FORMING PROTEIN YNEE"/>
    <property type="match status" value="1"/>
</dbReference>
<evidence type="ECO:0000256" key="9">
    <source>
        <dbReference type="SAM" id="Phobius"/>
    </source>
</evidence>
<protein>
    <submittedName>
        <fullName evidence="10">Uncharacterized protein</fullName>
    </submittedName>
</protein>
<sequence length="287" mass="32577">MNSLRQRFAHTKDIFSYVGPSLLILLAWDILITALYLYDPEWALWMDVPTAPTTILGSALILFIGFSTNSAYARWWDARGLWGLMNNNSRNFAREVEMIIKDDQQKKNLVYRHIAYVHALRCRLFDQSPWQDITPFLPQEEREALKEANNAPNLILLETGRQIAAIAKKEALDTIQIQTLETTLSAISHAQGGMEKIKSTPLPHQYTFFPMLFIEFFCILLPISAVDTLGIATPLATTIVGFLLFILNRLGKDMQSPFSLQSANCLPLDDITAMIETDQLQGLTWLK</sequence>
<dbReference type="Pfam" id="PF25539">
    <property type="entry name" value="Bestrophin_2"/>
    <property type="match status" value="1"/>
</dbReference>
<dbReference type="KEGG" id="zmp:Zymop_0271"/>
<dbReference type="PATRIC" id="fig|579138.3.peg.287"/>
<gene>
    <name evidence="10" type="ordered locus">Zymop_0271</name>
</gene>
<dbReference type="PANTHER" id="PTHR33281">
    <property type="entry name" value="UPF0187 PROTEIN YNEE"/>
    <property type="match status" value="1"/>
</dbReference>
<keyword evidence="5 9" id="KW-1133">Transmembrane helix</keyword>
<dbReference type="AlphaFoldDB" id="F8EUF8"/>
<keyword evidence="6" id="KW-0406">Ion transport</keyword>
<evidence type="ECO:0000313" key="10">
    <source>
        <dbReference type="EMBL" id="AEI37174.1"/>
    </source>
</evidence>
<dbReference type="GO" id="GO:0005886">
    <property type="term" value="C:plasma membrane"/>
    <property type="evidence" value="ECO:0007669"/>
    <property type="project" value="UniProtKB-SubCell"/>
</dbReference>
<keyword evidence="7 9" id="KW-0472">Membrane</keyword>
<comment type="similarity">
    <text evidence="8">Belongs to the anion channel-forming bestrophin (TC 1.A.46) family.</text>
</comment>